<evidence type="ECO:0000256" key="6">
    <source>
        <dbReference type="ARBA" id="ARBA00022692"/>
    </source>
</evidence>
<dbReference type="PIRSF" id="PIRSF003097">
    <property type="entry name" value="FtsX"/>
    <property type="match status" value="1"/>
</dbReference>
<dbReference type="InterPro" id="IPR040690">
    <property type="entry name" value="FtsX_ECD"/>
</dbReference>
<dbReference type="InterPro" id="IPR058204">
    <property type="entry name" value="FtsX_firmicutes-type"/>
</dbReference>
<feature type="transmembrane region" description="Helical" evidence="11">
    <location>
        <begin position="187"/>
        <end position="214"/>
    </location>
</feature>
<sequence>MDTMSNRFFRHFIESLKSLKRNGWMTIAAISSVAITLTLVGLFASVILNTAKLASDLEQNVRINVYLRANSTDQAETIVNEGGETVANPDYQKVYNQITALENVQSVTYSSKDEQLQKLTATLGDTWNLFQGDANPLYDAYIIDTTEPQYVKTVATEIAKIDGVTEVRDGEVETERIFKLANLVRTWGLAATGLLLFTAVFLISNTIRITIISRSREIQIMRLVGAKNSYIRGPFLWEGAWVGLLGAILPSVLVYSLYKMIYTSVNASLASQDLSLISMNVFVPGMIGALFVIGIIIGSLGSVISMNRYLKI</sequence>
<dbReference type="Pfam" id="PF18075">
    <property type="entry name" value="FtsX_ECD"/>
    <property type="match status" value="1"/>
</dbReference>
<evidence type="ECO:0000256" key="4">
    <source>
        <dbReference type="ARBA" id="ARBA00022475"/>
    </source>
</evidence>
<proteinExistence type="inferred from homology"/>
<comment type="subcellular location">
    <subcellularLocation>
        <location evidence="1">Cell membrane</location>
        <topology evidence="1">Multi-pass membrane protein</topology>
    </subcellularLocation>
</comment>
<evidence type="ECO:0000256" key="8">
    <source>
        <dbReference type="ARBA" id="ARBA00023136"/>
    </source>
</evidence>
<keyword evidence="4 10" id="KW-1003">Cell membrane</keyword>
<evidence type="ECO:0000256" key="2">
    <source>
        <dbReference type="ARBA" id="ARBA00007379"/>
    </source>
</evidence>
<feature type="transmembrane region" description="Helical" evidence="11">
    <location>
        <begin position="281"/>
        <end position="304"/>
    </location>
</feature>
<evidence type="ECO:0000256" key="3">
    <source>
        <dbReference type="ARBA" id="ARBA00021907"/>
    </source>
</evidence>
<evidence type="ECO:0000256" key="7">
    <source>
        <dbReference type="ARBA" id="ARBA00022989"/>
    </source>
</evidence>
<evidence type="ECO:0000313" key="14">
    <source>
        <dbReference type="EMBL" id="AUA19550.1"/>
    </source>
</evidence>
<evidence type="ECO:0000256" key="10">
    <source>
        <dbReference type="PIRNR" id="PIRNR003097"/>
    </source>
</evidence>
<keyword evidence="6 11" id="KW-0812">Transmembrane</keyword>
<reference evidence="14 15" key="1">
    <citation type="submission" date="2017-11" db="EMBL/GenBank/DDBJ databases">
        <title>Genome analysis of Streptococcus suis serotype chz stain ah681.</title>
        <authorList>
            <person name="Pan Z."/>
            <person name="Zhang Y."/>
            <person name="Ma J."/>
            <person name="Lu P."/>
            <person name="Zhu Y."/>
            <person name="Zhong X."/>
            <person name="Dong W."/>
            <person name="Lu C."/>
            <person name="Yao H."/>
        </authorList>
    </citation>
    <scope>NUCLEOTIDE SEQUENCE [LARGE SCALE GENOMIC DNA]</scope>
    <source>
        <strain evidence="14 15">AH681</strain>
    </source>
</reference>
<accession>A0A2I5KQB6</accession>
<keyword evidence="8 10" id="KW-0472">Membrane</keyword>
<dbReference type="PANTHER" id="PTHR47755">
    <property type="entry name" value="CELL DIVISION PROTEIN FTSX"/>
    <property type="match status" value="1"/>
</dbReference>
<keyword evidence="7 11" id="KW-1133">Transmembrane helix</keyword>
<evidence type="ECO:0000256" key="1">
    <source>
        <dbReference type="ARBA" id="ARBA00004651"/>
    </source>
</evidence>
<feature type="transmembrane region" description="Helical" evidence="11">
    <location>
        <begin position="24"/>
        <end position="48"/>
    </location>
</feature>
<dbReference type="InterPro" id="IPR003838">
    <property type="entry name" value="ABC3_permease_C"/>
</dbReference>
<evidence type="ECO:0000256" key="5">
    <source>
        <dbReference type="ARBA" id="ARBA00022618"/>
    </source>
</evidence>
<dbReference type="PANTHER" id="PTHR47755:SF1">
    <property type="entry name" value="CELL DIVISION PROTEIN FTSX"/>
    <property type="match status" value="1"/>
</dbReference>
<dbReference type="AlphaFoldDB" id="A0A2I5KQB6"/>
<dbReference type="EMBL" id="CP025043">
    <property type="protein sequence ID" value="AUA19550.1"/>
    <property type="molecule type" value="Genomic_DNA"/>
</dbReference>
<gene>
    <name evidence="14" type="ORF">CWI26_08705</name>
</gene>
<dbReference type="NCBIfam" id="NF038347">
    <property type="entry name" value="FtsX_Gpos"/>
    <property type="match status" value="1"/>
</dbReference>
<keyword evidence="9 10" id="KW-0131">Cell cycle</keyword>
<keyword evidence="5 10" id="KW-0132">Cell division</keyword>
<evidence type="ECO:0000259" key="13">
    <source>
        <dbReference type="Pfam" id="PF18075"/>
    </source>
</evidence>
<evidence type="ECO:0000259" key="12">
    <source>
        <dbReference type="Pfam" id="PF02687"/>
    </source>
</evidence>
<comment type="similarity">
    <text evidence="2 10">Belongs to the ABC-4 integral membrane protein family. FtsX subfamily.</text>
</comment>
<evidence type="ECO:0000256" key="11">
    <source>
        <dbReference type="SAM" id="Phobius"/>
    </source>
</evidence>
<comment type="function">
    <text evidence="10">Part of the ABC transporter FtsEX involved in asymmetric cellular division facilitating the initiation of sporulation.</text>
</comment>
<dbReference type="Pfam" id="PF02687">
    <property type="entry name" value="FtsX"/>
    <property type="match status" value="1"/>
</dbReference>
<feature type="domain" description="FtsX extracellular" evidence="13">
    <location>
        <begin position="61"/>
        <end position="167"/>
    </location>
</feature>
<dbReference type="Proteomes" id="UP000231863">
    <property type="component" value="Chromosome"/>
</dbReference>
<dbReference type="InterPro" id="IPR004513">
    <property type="entry name" value="FtsX"/>
</dbReference>
<dbReference type="GO" id="GO:0005886">
    <property type="term" value="C:plasma membrane"/>
    <property type="evidence" value="ECO:0007669"/>
    <property type="project" value="UniProtKB-SubCell"/>
</dbReference>
<protein>
    <recommendedName>
        <fullName evidence="3 10">Cell division protein FtsX</fullName>
    </recommendedName>
</protein>
<dbReference type="GO" id="GO:0051301">
    <property type="term" value="P:cell division"/>
    <property type="evidence" value="ECO:0007669"/>
    <property type="project" value="UniProtKB-KW"/>
</dbReference>
<organism evidence="14 15">
    <name type="scientific">Streptococcus suis</name>
    <dbReference type="NCBI Taxonomy" id="1307"/>
    <lineage>
        <taxon>Bacteria</taxon>
        <taxon>Bacillati</taxon>
        <taxon>Bacillota</taxon>
        <taxon>Bacilli</taxon>
        <taxon>Lactobacillales</taxon>
        <taxon>Streptococcaceae</taxon>
        <taxon>Streptococcus</taxon>
    </lineage>
</organism>
<feature type="transmembrane region" description="Helical" evidence="11">
    <location>
        <begin position="235"/>
        <end position="261"/>
    </location>
</feature>
<evidence type="ECO:0000256" key="9">
    <source>
        <dbReference type="ARBA" id="ARBA00023306"/>
    </source>
</evidence>
<dbReference type="Gene3D" id="3.30.70.3040">
    <property type="match status" value="1"/>
</dbReference>
<name>A0A2I5KQB6_STRSU</name>
<feature type="domain" description="ABC3 transporter permease C-terminal" evidence="12">
    <location>
        <begin position="191"/>
        <end position="312"/>
    </location>
</feature>
<evidence type="ECO:0000313" key="15">
    <source>
        <dbReference type="Proteomes" id="UP000231863"/>
    </source>
</evidence>